<evidence type="ECO:0000259" key="1">
    <source>
        <dbReference type="PROSITE" id="PS51278"/>
    </source>
</evidence>
<name>A0A382SB33_9ZZZZ</name>
<dbReference type="InterPro" id="IPR017932">
    <property type="entry name" value="GATase_2_dom"/>
</dbReference>
<feature type="non-terminal residue" evidence="2">
    <location>
        <position position="1"/>
    </location>
</feature>
<sequence length="261" mass="29919">VCGILGISSKNSLISEHQFRASLEMLHHRGPDNTGVIYDKDLNLALGLKRLSIIDLSANGSQPMEDQENRIQLIFNGEIYNYKELRKDLEKLNHEFTSASDTEVLLHGYTEWGKDLFEKLSGMFAFAIVDKLKNEIVLVRDRAGEKPLFYSILNEELFFSSEIKPLINFPGLSKDIDPLSLNQLFEFGYTPRSYSIFRDIRKLAPGATLTFNLKTREHIIENYWEISERISKTNIKLNIDKSMENNLVSQLEGLLEKSVKS</sequence>
<dbReference type="CDD" id="cd00712">
    <property type="entry name" value="AsnB"/>
    <property type="match status" value="1"/>
</dbReference>
<protein>
    <recommendedName>
        <fullName evidence="1">Glutamine amidotransferase type-2 domain-containing protein</fullName>
    </recommendedName>
</protein>
<feature type="domain" description="Glutamine amidotransferase type-2" evidence="1">
    <location>
        <begin position="2"/>
        <end position="214"/>
    </location>
</feature>
<dbReference type="InterPro" id="IPR029055">
    <property type="entry name" value="Ntn_hydrolases_N"/>
</dbReference>
<feature type="non-terminal residue" evidence="2">
    <location>
        <position position="261"/>
    </location>
</feature>
<dbReference type="InterPro" id="IPR051786">
    <property type="entry name" value="ASN_synthetase/amidase"/>
</dbReference>
<reference evidence="2" key="1">
    <citation type="submission" date="2018-05" db="EMBL/GenBank/DDBJ databases">
        <authorList>
            <person name="Lanie J.A."/>
            <person name="Ng W.-L."/>
            <person name="Kazmierczak K.M."/>
            <person name="Andrzejewski T.M."/>
            <person name="Davidsen T.M."/>
            <person name="Wayne K.J."/>
            <person name="Tettelin H."/>
            <person name="Glass J.I."/>
            <person name="Rusch D."/>
            <person name="Podicherti R."/>
            <person name="Tsui H.-C.T."/>
            <person name="Winkler M.E."/>
        </authorList>
    </citation>
    <scope>NUCLEOTIDE SEQUENCE</scope>
</reference>
<evidence type="ECO:0000313" key="2">
    <source>
        <dbReference type="EMBL" id="SVD07073.1"/>
    </source>
</evidence>
<gene>
    <name evidence="2" type="ORF">METZ01_LOCUS359927</name>
</gene>
<dbReference type="Pfam" id="PF13537">
    <property type="entry name" value="GATase_7"/>
    <property type="match status" value="1"/>
</dbReference>
<dbReference type="EMBL" id="UINC01127747">
    <property type="protein sequence ID" value="SVD07073.1"/>
    <property type="molecule type" value="Genomic_DNA"/>
</dbReference>
<organism evidence="2">
    <name type="scientific">marine metagenome</name>
    <dbReference type="NCBI Taxonomy" id="408172"/>
    <lineage>
        <taxon>unclassified sequences</taxon>
        <taxon>metagenomes</taxon>
        <taxon>ecological metagenomes</taxon>
    </lineage>
</organism>
<dbReference type="SUPFAM" id="SSF56235">
    <property type="entry name" value="N-terminal nucleophile aminohydrolases (Ntn hydrolases)"/>
    <property type="match status" value="1"/>
</dbReference>
<dbReference type="InterPro" id="IPR033738">
    <property type="entry name" value="AsnB_N"/>
</dbReference>
<dbReference type="PANTHER" id="PTHR43284">
    <property type="entry name" value="ASPARAGINE SYNTHETASE (GLUTAMINE-HYDROLYZING)"/>
    <property type="match status" value="1"/>
</dbReference>
<dbReference type="GO" id="GO:0005829">
    <property type="term" value="C:cytosol"/>
    <property type="evidence" value="ECO:0007669"/>
    <property type="project" value="TreeGrafter"/>
</dbReference>
<dbReference type="PROSITE" id="PS51278">
    <property type="entry name" value="GATASE_TYPE_2"/>
    <property type="match status" value="1"/>
</dbReference>
<proteinExistence type="predicted"/>
<dbReference type="AlphaFoldDB" id="A0A382SB33"/>
<accession>A0A382SB33</accession>
<dbReference type="Gene3D" id="3.60.20.10">
    <property type="entry name" value="Glutamine Phosphoribosylpyrophosphate, subunit 1, domain 1"/>
    <property type="match status" value="1"/>
</dbReference>
<dbReference type="PANTHER" id="PTHR43284:SF1">
    <property type="entry name" value="ASPARAGINE SYNTHETASE"/>
    <property type="match status" value="1"/>
</dbReference>